<evidence type="ECO:0000313" key="6">
    <source>
        <dbReference type="EMBL" id="KAL3273770.1"/>
    </source>
</evidence>
<dbReference type="AlphaFoldDB" id="A0ABD2N636"/>
<gene>
    <name evidence="6" type="ORF">HHI36_015197</name>
</gene>
<keyword evidence="7" id="KW-1185">Reference proteome</keyword>
<dbReference type="EMBL" id="JABFTP020000062">
    <property type="protein sequence ID" value="KAL3273770.1"/>
    <property type="molecule type" value="Genomic_DNA"/>
</dbReference>
<comment type="subcellular location">
    <subcellularLocation>
        <location evidence="1">Membrane</location>
    </subcellularLocation>
</comment>
<evidence type="ECO:0000256" key="1">
    <source>
        <dbReference type="ARBA" id="ARBA00004370"/>
    </source>
</evidence>
<feature type="domain" description="Receptor ligand binding region" evidence="5">
    <location>
        <begin position="41"/>
        <end position="115"/>
    </location>
</feature>
<reference evidence="6 7" key="1">
    <citation type="journal article" date="2021" name="BMC Biol.">
        <title>Horizontally acquired antibacterial genes associated with adaptive radiation of ladybird beetles.</title>
        <authorList>
            <person name="Li H.S."/>
            <person name="Tang X.F."/>
            <person name="Huang Y.H."/>
            <person name="Xu Z.Y."/>
            <person name="Chen M.L."/>
            <person name="Du X.Y."/>
            <person name="Qiu B.Y."/>
            <person name="Chen P.T."/>
            <person name="Zhang W."/>
            <person name="Slipinski A."/>
            <person name="Escalona H.E."/>
            <person name="Waterhouse R.M."/>
            <person name="Zwick A."/>
            <person name="Pang H."/>
        </authorList>
    </citation>
    <scope>NUCLEOTIDE SEQUENCE [LARGE SCALE GENOMIC DNA]</scope>
    <source>
        <strain evidence="6">SYSU2018</strain>
    </source>
</reference>
<proteinExistence type="predicted"/>
<evidence type="ECO:0000259" key="5">
    <source>
        <dbReference type="Pfam" id="PF01094"/>
    </source>
</evidence>
<organism evidence="6 7">
    <name type="scientific">Cryptolaemus montrouzieri</name>
    <dbReference type="NCBI Taxonomy" id="559131"/>
    <lineage>
        <taxon>Eukaryota</taxon>
        <taxon>Metazoa</taxon>
        <taxon>Ecdysozoa</taxon>
        <taxon>Arthropoda</taxon>
        <taxon>Hexapoda</taxon>
        <taxon>Insecta</taxon>
        <taxon>Pterygota</taxon>
        <taxon>Neoptera</taxon>
        <taxon>Endopterygota</taxon>
        <taxon>Coleoptera</taxon>
        <taxon>Polyphaga</taxon>
        <taxon>Cucujiformia</taxon>
        <taxon>Coccinelloidea</taxon>
        <taxon>Coccinellidae</taxon>
        <taxon>Scymninae</taxon>
        <taxon>Scymnini</taxon>
        <taxon>Cryptolaemus</taxon>
    </lineage>
</organism>
<keyword evidence="2" id="KW-0812">Transmembrane</keyword>
<dbReference type="Proteomes" id="UP001516400">
    <property type="component" value="Unassembled WGS sequence"/>
</dbReference>
<accession>A0ABD2N636</accession>
<evidence type="ECO:0000256" key="4">
    <source>
        <dbReference type="ARBA" id="ARBA00023136"/>
    </source>
</evidence>
<dbReference type="GO" id="GO:0016020">
    <property type="term" value="C:membrane"/>
    <property type="evidence" value="ECO:0007669"/>
    <property type="project" value="UniProtKB-SubCell"/>
</dbReference>
<keyword evidence="4" id="KW-0472">Membrane</keyword>
<name>A0ABD2N636_9CUCU</name>
<dbReference type="SUPFAM" id="SSF53822">
    <property type="entry name" value="Periplasmic binding protein-like I"/>
    <property type="match status" value="1"/>
</dbReference>
<dbReference type="InterPro" id="IPR028082">
    <property type="entry name" value="Peripla_BP_I"/>
</dbReference>
<comment type="caution">
    <text evidence="6">The sequence shown here is derived from an EMBL/GenBank/DDBJ whole genome shotgun (WGS) entry which is preliminary data.</text>
</comment>
<evidence type="ECO:0000256" key="2">
    <source>
        <dbReference type="ARBA" id="ARBA00022692"/>
    </source>
</evidence>
<evidence type="ECO:0000313" key="7">
    <source>
        <dbReference type="Proteomes" id="UP001516400"/>
    </source>
</evidence>
<evidence type="ECO:0000256" key="3">
    <source>
        <dbReference type="ARBA" id="ARBA00022989"/>
    </source>
</evidence>
<dbReference type="Pfam" id="PF01094">
    <property type="entry name" value="ANF_receptor"/>
    <property type="match status" value="1"/>
</dbReference>
<protein>
    <recommendedName>
        <fullName evidence="5">Receptor ligand binding region domain-containing protein</fullName>
    </recommendedName>
</protein>
<sequence>MSKYSKFKIFYSTPHKTKIENEDEMIYQKFAEKHIYSSFLGDEFLIVTCIFKCSDTRVSDKRVFYTSARTLPPSSKVSKSVVALLIAFQWHRFVVVSGTHPASGSEVKEAIETALFGSNFKKFPAFSAELNYCSQNKSDEQNMSSSSSGVVQFIQ</sequence>
<dbReference type="Gene3D" id="3.40.50.2300">
    <property type="match status" value="2"/>
</dbReference>
<keyword evidence="3" id="KW-1133">Transmembrane helix</keyword>
<dbReference type="InterPro" id="IPR001828">
    <property type="entry name" value="ANF_lig-bd_rcpt"/>
</dbReference>